<dbReference type="EMBL" id="JADJZA010000008">
    <property type="protein sequence ID" value="MBK9298045.1"/>
    <property type="molecule type" value="Genomic_DNA"/>
</dbReference>
<accession>A0A936NDM7</accession>
<dbReference type="GO" id="GO:0016616">
    <property type="term" value="F:oxidoreductase activity, acting on the CH-OH group of donors, NAD or NADP as acceptor"/>
    <property type="evidence" value="ECO:0007669"/>
    <property type="project" value="TreeGrafter"/>
</dbReference>
<evidence type="ECO:0000256" key="2">
    <source>
        <dbReference type="ARBA" id="ARBA00023002"/>
    </source>
</evidence>
<reference evidence="3 4" key="1">
    <citation type="submission" date="2020-10" db="EMBL/GenBank/DDBJ databases">
        <title>Connecting structure to function with the recovery of over 1000 high-quality activated sludge metagenome-assembled genomes encoding full-length rRNA genes using long-read sequencing.</title>
        <authorList>
            <person name="Singleton C.M."/>
            <person name="Petriglieri F."/>
            <person name="Kristensen J.M."/>
            <person name="Kirkegaard R.H."/>
            <person name="Michaelsen T.Y."/>
            <person name="Andersen M.H."/>
            <person name="Karst S.M."/>
            <person name="Dueholm M.S."/>
            <person name="Nielsen P.H."/>
            <person name="Albertsen M."/>
        </authorList>
    </citation>
    <scope>NUCLEOTIDE SEQUENCE [LARGE SCALE GENOMIC DNA]</scope>
    <source>
        <strain evidence="3">Lyne_18-Q3-R50-59_MAXAC.006</strain>
    </source>
</reference>
<proteinExistence type="inferred from homology"/>
<dbReference type="PRINTS" id="PR00080">
    <property type="entry name" value="SDRFAMILY"/>
</dbReference>
<organism evidence="3 4">
    <name type="scientific">Candidatus Neomicrothrix subdominans</name>
    <dbReference type="NCBI Taxonomy" id="2954438"/>
    <lineage>
        <taxon>Bacteria</taxon>
        <taxon>Bacillati</taxon>
        <taxon>Actinomycetota</taxon>
        <taxon>Acidimicrobiia</taxon>
        <taxon>Acidimicrobiales</taxon>
        <taxon>Microthrixaceae</taxon>
        <taxon>Candidatus Neomicrothrix</taxon>
    </lineage>
</organism>
<dbReference type="Gene3D" id="3.40.50.720">
    <property type="entry name" value="NAD(P)-binding Rossmann-like Domain"/>
    <property type="match status" value="1"/>
</dbReference>
<dbReference type="PANTHER" id="PTHR42760">
    <property type="entry name" value="SHORT-CHAIN DEHYDROGENASES/REDUCTASES FAMILY MEMBER"/>
    <property type="match status" value="1"/>
</dbReference>
<keyword evidence="2" id="KW-0560">Oxidoreductase</keyword>
<dbReference type="FunFam" id="3.40.50.720:FF:000084">
    <property type="entry name" value="Short-chain dehydrogenase reductase"/>
    <property type="match status" value="1"/>
</dbReference>
<evidence type="ECO:0000313" key="3">
    <source>
        <dbReference type="EMBL" id="MBK9298045.1"/>
    </source>
</evidence>
<dbReference type="PANTHER" id="PTHR42760:SF40">
    <property type="entry name" value="3-OXOACYL-[ACYL-CARRIER-PROTEIN] REDUCTASE, CHLOROPLASTIC"/>
    <property type="match status" value="1"/>
</dbReference>
<comment type="similarity">
    <text evidence="1">Belongs to the short-chain dehydrogenases/reductases (SDR) family.</text>
</comment>
<dbReference type="Pfam" id="PF13561">
    <property type="entry name" value="adh_short_C2"/>
    <property type="match status" value="1"/>
</dbReference>
<dbReference type="InterPro" id="IPR002347">
    <property type="entry name" value="SDR_fam"/>
</dbReference>
<dbReference type="GO" id="GO:0030497">
    <property type="term" value="P:fatty acid elongation"/>
    <property type="evidence" value="ECO:0007669"/>
    <property type="project" value="TreeGrafter"/>
</dbReference>
<dbReference type="CDD" id="cd05233">
    <property type="entry name" value="SDR_c"/>
    <property type="match status" value="1"/>
</dbReference>
<protein>
    <submittedName>
        <fullName evidence="3">SDR family oxidoreductase</fullName>
    </submittedName>
</protein>
<gene>
    <name evidence="3" type="ORF">IPN02_14680</name>
</gene>
<evidence type="ECO:0000256" key="1">
    <source>
        <dbReference type="ARBA" id="ARBA00006484"/>
    </source>
</evidence>
<dbReference type="PRINTS" id="PR00081">
    <property type="entry name" value="GDHRDH"/>
</dbReference>
<sequence length="257" mass="26971">MAERQRFADRTAIVTGAGGGIGEAYARALHAEGANVVIAELNEAAGQAVADSLGERTLFVPTDVGDPASTDAMAESTLEAFGRIDHLINNAAIFGDMELAGLTNVDYDYLNTFMSVNLMGALNCTRSVMRPMGKPKGPDERRGGSIVNQSSTAAWMGISGFYGLAKAGLNFLTASLAHELGHRNIRINAVAPGPTDTAAMNKQVPVEFQDPLVSSLAIKRLGTPADHVGPVLFLLSDEAAWMTGQIVAVDGGQVTRL</sequence>
<dbReference type="Proteomes" id="UP000727993">
    <property type="component" value="Unassembled WGS sequence"/>
</dbReference>
<evidence type="ECO:0000313" key="4">
    <source>
        <dbReference type="Proteomes" id="UP000727993"/>
    </source>
</evidence>
<dbReference type="NCBIfam" id="NF005853">
    <property type="entry name" value="PRK07774.1"/>
    <property type="match status" value="1"/>
</dbReference>
<comment type="caution">
    <text evidence="3">The sequence shown here is derived from an EMBL/GenBank/DDBJ whole genome shotgun (WGS) entry which is preliminary data.</text>
</comment>
<dbReference type="AlphaFoldDB" id="A0A936NDM7"/>
<dbReference type="InterPro" id="IPR036291">
    <property type="entry name" value="NAD(P)-bd_dom_sf"/>
</dbReference>
<name>A0A936NDM7_9ACTN</name>
<dbReference type="SUPFAM" id="SSF51735">
    <property type="entry name" value="NAD(P)-binding Rossmann-fold domains"/>
    <property type="match status" value="1"/>
</dbReference>